<feature type="transmembrane region" description="Helical" evidence="5">
    <location>
        <begin position="53"/>
        <end position="75"/>
    </location>
</feature>
<evidence type="ECO:0000313" key="7">
    <source>
        <dbReference type="Proteomes" id="UP000772618"/>
    </source>
</evidence>
<organism evidence="6 7">
    <name type="scientific">Chryseosolibacter indicus</name>
    <dbReference type="NCBI Taxonomy" id="2782351"/>
    <lineage>
        <taxon>Bacteria</taxon>
        <taxon>Pseudomonadati</taxon>
        <taxon>Bacteroidota</taxon>
        <taxon>Cytophagia</taxon>
        <taxon>Cytophagales</taxon>
        <taxon>Chryseotaleaceae</taxon>
        <taxon>Chryseosolibacter</taxon>
    </lineage>
</organism>
<evidence type="ECO:0000256" key="5">
    <source>
        <dbReference type="SAM" id="Phobius"/>
    </source>
</evidence>
<keyword evidence="7" id="KW-1185">Reference proteome</keyword>
<name>A0ABS5VS40_9BACT</name>
<dbReference type="InterPro" id="IPR032808">
    <property type="entry name" value="DoxX"/>
</dbReference>
<evidence type="ECO:0000256" key="3">
    <source>
        <dbReference type="ARBA" id="ARBA00022989"/>
    </source>
</evidence>
<dbReference type="Proteomes" id="UP000772618">
    <property type="component" value="Unassembled WGS sequence"/>
</dbReference>
<feature type="transmembrane region" description="Helical" evidence="5">
    <location>
        <begin position="13"/>
        <end position="32"/>
    </location>
</feature>
<keyword evidence="3 5" id="KW-1133">Transmembrane helix</keyword>
<evidence type="ECO:0000313" key="6">
    <source>
        <dbReference type="EMBL" id="MBT1704237.1"/>
    </source>
</evidence>
<evidence type="ECO:0000256" key="4">
    <source>
        <dbReference type="ARBA" id="ARBA00023136"/>
    </source>
</evidence>
<comment type="subcellular location">
    <subcellularLocation>
        <location evidence="1">Membrane</location>
        <topology evidence="1">Multi-pass membrane protein</topology>
    </subcellularLocation>
</comment>
<evidence type="ECO:0000256" key="1">
    <source>
        <dbReference type="ARBA" id="ARBA00004141"/>
    </source>
</evidence>
<evidence type="ECO:0000256" key="2">
    <source>
        <dbReference type="ARBA" id="ARBA00022692"/>
    </source>
</evidence>
<comment type="caution">
    <text evidence="6">The sequence shown here is derived from an EMBL/GenBank/DDBJ whole genome shotgun (WGS) entry which is preliminary data.</text>
</comment>
<keyword evidence="2 5" id="KW-0812">Transmembrane</keyword>
<protein>
    <submittedName>
        <fullName evidence="6">DoxX family protein</fullName>
    </submittedName>
</protein>
<gene>
    <name evidence="6" type="ORF">KK060_13165</name>
</gene>
<dbReference type="EMBL" id="JAHESD010000027">
    <property type="protein sequence ID" value="MBT1704237.1"/>
    <property type="molecule type" value="Genomic_DNA"/>
</dbReference>
<feature type="transmembrane region" description="Helical" evidence="5">
    <location>
        <begin position="109"/>
        <end position="127"/>
    </location>
</feature>
<reference evidence="6 7" key="1">
    <citation type="submission" date="2021-05" db="EMBL/GenBank/DDBJ databases">
        <title>A Polyphasic approach of four new species of the genus Ohtaekwangia: Ohtaekwangia histidinii sp. nov., Ohtaekwangia cretensis sp. nov., Ohtaekwangia indiensis sp. nov., Ohtaekwangia reichenbachii sp. nov. from diverse environment.</title>
        <authorList>
            <person name="Octaviana S."/>
        </authorList>
    </citation>
    <scope>NUCLEOTIDE SEQUENCE [LARGE SCALE GENOMIC DNA]</scope>
    <source>
        <strain evidence="6 7">PWU20</strain>
    </source>
</reference>
<feature type="transmembrane region" description="Helical" evidence="5">
    <location>
        <begin position="81"/>
        <end position="102"/>
    </location>
</feature>
<dbReference type="RefSeq" id="WP_254154195.1">
    <property type="nucleotide sequence ID" value="NZ_JAHESD010000027.1"/>
</dbReference>
<dbReference type="Pfam" id="PF13564">
    <property type="entry name" value="DoxX_2"/>
    <property type="match status" value="1"/>
</dbReference>
<accession>A0ABS5VS40</accession>
<keyword evidence="4 5" id="KW-0472">Membrane</keyword>
<sequence length="135" mass="14950">MTSDKKPSQLLNLSLWAAQLILFIGFIWAAYMKLSHPGDKLAEMWPWTAGQGMLVKVTGILDLLAGFGLVLPALLHIQPNITIYTTYGIILLMITASIFHITRGEASQIGINIFFLILSIFIVWGRTKKAPIAPK</sequence>
<proteinExistence type="predicted"/>